<dbReference type="GO" id="GO:0016987">
    <property type="term" value="F:sigma factor activity"/>
    <property type="evidence" value="ECO:0007669"/>
    <property type="project" value="UniProtKB-UniRule"/>
</dbReference>
<dbReference type="PIRSF" id="PIRSF038953">
    <property type="entry name" value="SigI"/>
    <property type="match status" value="1"/>
</dbReference>
<dbReference type="InterPro" id="IPR007627">
    <property type="entry name" value="RNA_pol_sigma70_r2"/>
</dbReference>
<dbReference type="InterPro" id="IPR014244">
    <property type="entry name" value="RNA_pol_sigma-I"/>
</dbReference>
<comment type="function">
    <text evidence="6">Sigma factors are initiation factors that promote the attachment of RNA polymerase to specific initiation sites and are then released.</text>
</comment>
<evidence type="ECO:0000256" key="2">
    <source>
        <dbReference type="ARBA" id="ARBA00023015"/>
    </source>
</evidence>
<keyword evidence="3 6" id="KW-0731">Sigma factor</keyword>
<dbReference type="GO" id="GO:0006352">
    <property type="term" value="P:DNA-templated transcription initiation"/>
    <property type="evidence" value="ECO:0007669"/>
    <property type="project" value="UniProtKB-UniRule"/>
</dbReference>
<keyword evidence="4 6" id="KW-0238">DNA-binding</keyword>
<comment type="activity regulation">
    <text evidence="6">Negatively regulated by the anti-sigma-I factor RsgI.</text>
</comment>
<evidence type="ECO:0000256" key="3">
    <source>
        <dbReference type="ARBA" id="ARBA00023082"/>
    </source>
</evidence>
<protein>
    <recommendedName>
        <fullName evidence="6">RNA polymerase sigma factor SigI</fullName>
    </recommendedName>
</protein>
<dbReference type="SUPFAM" id="SSF88946">
    <property type="entry name" value="Sigma2 domain of RNA polymerase sigma factors"/>
    <property type="match status" value="1"/>
</dbReference>
<dbReference type="RefSeq" id="WP_073157274.1">
    <property type="nucleotide sequence ID" value="NZ_FQVL01000014.1"/>
</dbReference>
<feature type="short sequence motif" description="Polymerase core binding" evidence="6">
    <location>
        <begin position="59"/>
        <end position="72"/>
    </location>
</feature>
<name>A0A1M5AL04_9BACL</name>
<sequence>MFRVFGSKQTKKPELEWRVKQVQMTGSPEERDILLRELESQAVRIASKISKRAITKQDDEYAIALEAIDEAITKYDPDQKSAFMSFAYLVIHGRLVDYFRQQKKHTNQVSLHSTDPNEEESGHPGVVSRSFEVYEEEELARMRRMEIALLSQLLAQHGIAFSDLVNKSPKHRDTRSNLFQVAIKLVSKSSLLQGFYNRERLDKKVMDELGIQRRTLSRHRTYLIALTLILVEDLPLIRDYLDL</sequence>
<comment type="subcellular location">
    <subcellularLocation>
        <location evidence="6">Cytoplasm</location>
    </subcellularLocation>
</comment>
<evidence type="ECO:0000256" key="5">
    <source>
        <dbReference type="ARBA" id="ARBA00023163"/>
    </source>
</evidence>
<accession>A0A1M5AL04</accession>
<keyword evidence="6" id="KW-0346">Stress response</keyword>
<dbReference type="AlphaFoldDB" id="A0A1M5AL04"/>
<dbReference type="GO" id="GO:0003677">
    <property type="term" value="F:DNA binding"/>
    <property type="evidence" value="ECO:0007669"/>
    <property type="project" value="UniProtKB-UniRule"/>
</dbReference>
<evidence type="ECO:0000259" key="7">
    <source>
        <dbReference type="Pfam" id="PF04542"/>
    </source>
</evidence>
<keyword evidence="2 6" id="KW-0805">Transcription regulation</keyword>
<dbReference type="GO" id="GO:0005737">
    <property type="term" value="C:cytoplasm"/>
    <property type="evidence" value="ECO:0007669"/>
    <property type="project" value="UniProtKB-SubCell"/>
</dbReference>
<keyword evidence="1 6" id="KW-0963">Cytoplasm</keyword>
<dbReference type="EMBL" id="FQVL01000014">
    <property type="protein sequence ID" value="SHF30814.1"/>
    <property type="molecule type" value="Genomic_DNA"/>
</dbReference>
<comment type="caution">
    <text evidence="6">Lacks conserved residue(s) required for the propagation of feature annotation.</text>
</comment>
<evidence type="ECO:0000256" key="1">
    <source>
        <dbReference type="ARBA" id="ARBA00022490"/>
    </source>
</evidence>
<keyword evidence="9" id="KW-1185">Reference proteome</keyword>
<dbReference type="Pfam" id="PF04542">
    <property type="entry name" value="Sigma70_r2"/>
    <property type="match status" value="1"/>
</dbReference>
<dbReference type="OrthoDB" id="3190733at2"/>
<evidence type="ECO:0000256" key="4">
    <source>
        <dbReference type="ARBA" id="ARBA00023125"/>
    </source>
</evidence>
<keyword evidence="5 6" id="KW-0804">Transcription</keyword>
<feature type="domain" description="RNA polymerase sigma-70 region 2" evidence="7">
    <location>
        <begin position="35"/>
        <end position="104"/>
    </location>
</feature>
<dbReference type="InterPro" id="IPR013325">
    <property type="entry name" value="RNA_pol_sigma_r2"/>
</dbReference>
<evidence type="ECO:0000256" key="6">
    <source>
        <dbReference type="HAMAP-Rule" id="MF_02064"/>
    </source>
</evidence>
<dbReference type="Gene3D" id="1.10.1740.10">
    <property type="match status" value="1"/>
</dbReference>
<dbReference type="NCBIfam" id="TIGR02937">
    <property type="entry name" value="sigma70-ECF"/>
    <property type="match status" value="1"/>
</dbReference>
<proteinExistence type="inferred from homology"/>
<comment type="similarity">
    <text evidence="6">Belongs to the sigma-70 factor family. SigI subfamily.</text>
</comment>
<evidence type="ECO:0000313" key="9">
    <source>
        <dbReference type="Proteomes" id="UP000184476"/>
    </source>
</evidence>
<dbReference type="InterPro" id="IPR014284">
    <property type="entry name" value="RNA_pol_sigma-70_dom"/>
</dbReference>
<organism evidence="8 9">
    <name type="scientific">Seinonella peptonophila</name>
    <dbReference type="NCBI Taxonomy" id="112248"/>
    <lineage>
        <taxon>Bacteria</taxon>
        <taxon>Bacillati</taxon>
        <taxon>Bacillota</taxon>
        <taxon>Bacilli</taxon>
        <taxon>Bacillales</taxon>
        <taxon>Thermoactinomycetaceae</taxon>
        <taxon>Seinonella</taxon>
    </lineage>
</organism>
<comment type="subunit">
    <text evidence="6">Interacts with RsgI.</text>
</comment>
<dbReference type="STRING" id="112248.SAMN05444392_11470"/>
<reference evidence="8 9" key="1">
    <citation type="submission" date="2016-11" db="EMBL/GenBank/DDBJ databases">
        <authorList>
            <person name="Jaros S."/>
            <person name="Januszkiewicz K."/>
            <person name="Wedrychowicz H."/>
        </authorList>
    </citation>
    <scope>NUCLEOTIDE SEQUENCE [LARGE SCALE GENOMIC DNA]</scope>
    <source>
        <strain evidence="8 9">DSM 44666</strain>
    </source>
</reference>
<gene>
    <name evidence="6" type="primary">sigI</name>
    <name evidence="8" type="ORF">SAMN05444392_11470</name>
</gene>
<dbReference type="HAMAP" id="MF_02064">
    <property type="entry name" value="Sigma70_SigI"/>
    <property type="match status" value="1"/>
</dbReference>
<dbReference type="Proteomes" id="UP000184476">
    <property type="component" value="Unassembled WGS sequence"/>
</dbReference>
<evidence type="ECO:0000313" key="8">
    <source>
        <dbReference type="EMBL" id="SHF30814.1"/>
    </source>
</evidence>